<feature type="binding site" evidence="5">
    <location>
        <begin position="142"/>
        <end position="143"/>
    </location>
    <ligand>
        <name>S-adenosyl-L-methionine</name>
        <dbReference type="ChEBI" id="CHEBI:59789"/>
    </ligand>
</feature>
<dbReference type="AlphaFoldDB" id="A0A8C3FQ43"/>
<keyword evidence="4 5" id="KW-0949">S-adenosyl-L-methionine</keyword>
<dbReference type="Ensembl" id="ENSCPBT00000014475.1">
    <property type="protein sequence ID" value="ENSCPBP00000012129.1"/>
    <property type="gene ID" value="ENSCPBG00000009192.1"/>
</dbReference>
<accession>A0A8C3FQ43</accession>
<dbReference type="GO" id="GO:0008757">
    <property type="term" value="F:S-adenosylmethionine-dependent methyltransferase activity"/>
    <property type="evidence" value="ECO:0007669"/>
    <property type="project" value="UniProtKB-ARBA"/>
</dbReference>
<dbReference type="Pfam" id="PF01234">
    <property type="entry name" value="NNMT_PNMT_TEMT"/>
    <property type="match status" value="1"/>
</dbReference>
<sequence length="265" mass="30330">MDQSRTKKEALEKLFDPKEFLKMYYSFDSTSSEKNDILMFLLRNFFKTFILDGVKGNTLIHIGAVPSIFELLSACESFKEIIITNYMDRNCQELQKWLKKEPGAFNWTPVVKYVCELEGDRNKWAEKEEKLRRTVKQVLECDVTKFNPLTFASLPPADCLLMCHSLVGICNDLSTYRAALKNVSSLLKPGGHLLMVNGMKCSHFVVGQHKFPCLFLEKEVLEEAVKEAGYDILKFEVTPICYPDSLVEHEEISYLVASKGKGKED</sequence>
<reference evidence="6" key="2">
    <citation type="submission" date="2025-09" db="UniProtKB">
        <authorList>
            <consortium name="Ensembl"/>
        </authorList>
    </citation>
    <scope>IDENTIFICATION</scope>
</reference>
<evidence type="ECO:0000256" key="1">
    <source>
        <dbReference type="ARBA" id="ARBA00007996"/>
    </source>
</evidence>
<dbReference type="PIRSF" id="PIRSF000384">
    <property type="entry name" value="PNMTase"/>
    <property type="match status" value="1"/>
</dbReference>
<name>A0A8C3FQ43_CHRPI</name>
<evidence type="ECO:0008006" key="8">
    <source>
        <dbReference type="Google" id="ProtNLM"/>
    </source>
</evidence>
<dbReference type="OMA" id="SETNCER"/>
<dbReference type="Proteomes" id="UP000694380">
    <property type="component" value="Unplaced"/>
</dbReference>
<evidence type="ECO:0000313" key="6">
    <source>
        <dbReference type="Ensembl" id="ENSCPBP00000012129.1"/>
    </source>
</evidence>
<keyword evidence="2" id="KW-0489">Methyltransferase</keyword>
<evidence type="ECO:0000256" key="4">
    <source>
        <dbReference type="ARBA" id="ARBA00022691"/>
    </source>
</evidence>
<dbReference type="GeneTree" id="ENSGT00390000011708"/>
<feature type="binding site" evidence="5">
    <location>
        <position position="90"/>
    </location>
    <ligand>
        <name>S-adenosyl-L-methionine</name>
        <dbReference type="ChEBI" id="CHEBI:59789"/>
    </ligand>
</feature>
<dbReference type="GO" id="GO:0008170">
    <property type="term" value="F:N-methyltransferase activity"/>
    <property type="evidence" value="ECO:0007669"/>
    <property type="project" value="TreeGrafter"/>
</dbReference>
<keyword evidence="3" id="KW-0808">Transferase</keyword>
<reference evidence="6" key="1">
    <citation type="submission" date="2025-08" db="UniProtKB">
        <authorList>
            <consortium name="Ensembl"/>
        </authorList>
    </citation>
    <scope>IDENTIFICATION</scope>
</reference>
<keyword evidence="7" id="KW-1185">Reference proteome</keyword>
<evidence type="ECO:0000256" key="2">
    <source>
        <dbReference type="ARBA" id="ARBA00022603"/>
    </source>
</evidence>
<dbReference type="PROSITE" id="PS51681">
    <property type="entry name" value="SAM_MT_NNMT_PNMT_TEMT"/>
    <property type="match status" value="1"/>
</dbReference>
<dbReference type="OrthoDB" id="6416275at2759"/>
<dbReference type="PANTHER" id="PTHR10867">
    <property type="entry name" value="NNMT/PNMT/TEMT FAMILY MEMBER"/>
    <property type="match status" value="1"/>
</dbReference>
<dbReference type="KEGG" id="cpic:103307225"/>
<evidence type="ECO:0000256" key="5">
    <source>
        <dbReference type="PIRSR" id="PIRSR000384-1"/>
    </source>
</evidence>
<dbReference type="Gene3D" id="3.40.50.150">
    <property type="entry name" value="Vaccinia Virus protein VP39"/>
    <property type="match status" value="1"/>
</dbReference>
<evidence type="ECO:0000256" key="3">
    <source>
        <dbReference type="ARBA" id="ARBA00022679"/>
    </source>
</evidence>
<dbReference type="GO" id="GO:0032259">
    <property type="term" value="P:methylation"/>
    <property type="evidence" value="ECO:0007669"/>
    <property type="project" value="UniProtKB-KW"/>
</dbReference>
<dbReference type="SUPFAM" id="SSF53335">
    <property type="entry name" value="S-adenosyl-L-methionine-dependent methyltransferases"/>
    <property type="match status" value="1"/>
</dbReference>
<protein>
    <recommendedName>
        <fullName evidence="8">Nicotinamide N-methyltransferase</fullName>
    </recommendedName>
</protein>
<dbReference type="InterPro" id="IPR029063">
    <property type="entry name" value="SAM-dependent_MTases_sf"/>
</dbReference>
<comment type="similarity">
    <text evidence="1">Belongs to the class I-like SAM-binding methyltransferase superfamily. NNMT/PNMT/TEMT family.</text>
</comment>
<dbReference type="InterPro" id="IPR000940">
    <property type="entry name" value="NNMT_TEMT_trans"/>
</dbReference>
<feature type="binding site" evidence="5">
    <location>
        <begin position="63"/>
        <end position="64"/>
    </location>
    <ligand>
        <name>S-adenosyl-L-methionine</name>
        <dbReference type="ChEBI" id="CHEBI:59789"/>
    </ligand>
</feature>
<feature type="binding site" evidence="5">
    <location>
        <position position="25"/>
    </location>
    <ligand>
        <name>S-adenosyl-L-methionine</name>
        <dbReference type="ChEBI" id="CHEBI:59789"/>
    </ligand>
</feature>
<evidence type="ECO:0000313" key="7">
    <source>
        <dbReference type="Proteomes" id="UP000694380"/>
    </source>
</evidence>
<dbReference type="PANTHER" id="PTHR10867:SF32">
    <property type="entry name" value="NICOTINAMIDE N-METHYLTRANSFERASE"/>
    <property type="match status" value="1"/>
</dbReference>
<organism evidence="6 7">
    <name type="scientific">Chrysemys picta bellii</name>
    <name type="common">Western painted turtle</name>
    <name type="synonym">Emys bellii</name>
    <dbReference type="NCBI Taxonomy" id="8478"/>
    <lineage>
        <taxon>Eukaryota</taxon>
        <taxon>Metazoa</taxon>
        <taxon>Chordata</taxon>
        <taxon>Craniata</taxon>
        <taxon>Vertebrata</taxon>
        <taxon>Euteleostomi</taxon>
        <taxon>Archelosauria</taxon>
        <taxon>Testudinata</taxon>
        <taxon>Testudines</taxon>
        <taxon>Cryptodira</taxon>
        <taxon>Durocryptodira</taxon>
        <taxon>Testudinoidea</taxon>
        <taxon>Emydidae</taxon>
        <taxon>Chrysemys</taxon>
    </lineage>
</organism>
<proteinExistence type="inferred from homology"/>
<dbReference type="FunFam" id="3.40.50.150:FF:000065">
    <property type="entry name" value="Phenylethanolamine N-methyltransferase"/>
    <property type="match status" value="1"/>
</dbReference>
<dbReference type="GO" id="GO:0005829">
    <property type="term" value="C:cytosol"/>
    <property type="evidence" value="ECO:0007669"/>
    <property type="project" value="TreeGrafter"/>
</dbReference>